<dbReference type="Gene3D" id="3.40.1090.10">
    <property type="entry name" value="Cytosolic phospholipase A2 catalytic domain"/>
    <property type="match status" value="1"/>
</dbReference>
<reference evidence="5" key="1">
    <citation type="journal article" date="2019" name="Int. J. Syst. Evol. Microbiol.">
        <title>The Global Catalogue of Microorganisms (GCM) 10K type strain sequencing project: providing services to taxonomists for standard genome sequencing and annotation.</title>
        <authorList>
            <consortium name="The Broad Institute Genomics Platform"/>
            <consortium name="The Broad Institute Genome Sequencing Center for Infectious Disease"/>
            <person name="Wu L."/>
            <person name="Ma J."/>
        </authorList>
    </citation>
    <scope>NUCLEOTIDE SEQUENCE [LARGE SCALE GENOMIC DNA]</scope>
    <source>
        <strain evidence="5">JCM 17759</strain>
    </source>
</reference>
<name>A0ABP8M6E9_9BACT</name>
<dbReference type="CDD" id="cd07199">
    <property type="entry name" value="Pat17_PNPLA8_PNPLA9_like"/>
    <property type="match status" value="1"/>
</dbReference>
<feature type="short sequence motif" description="GXSXG" evidence="2">
    <location>
        <begin position="45"/>
        <end position="49"/>
    </location>
</feature>
<dbReference type="PANTHER" id="PTHR24138">
    <property type="entry name" value="INTRACELLLAR PHOSPHOLIPASE A FAMILY"/>
    <property type="match status" value="1"/>
</dbReference>
<proteinExistence type="predicted"/>
<accession>A0ABP8M6E9</accession>
<dbReference type="EMBL" id="BAABGA010000006">
    <property type="protein sequence ID" value="GAA4444186.1"/>
    <property type="molecule type" value="Genomic_DNA"/>
</dbReference>
<keyword evidence="1 2" id="KW-0443">Lipid metabolism</keyword>
<dbReference type="PROSITE" id="PS51635">
    <property type="entry name" value="PNPLA"/>
    <property type="match status" value="1"/>
</dbReference>
<evidence type="ECO:0000313" key="4">
    <source>
        <dbReference type="EMBL" id="GAA4444186.1"/>
    </source>
</evidence>
<dbReference type="Pfam" id="PF01734">
    <property type="entry name" value="Patatin"/>
    <property type="match status" value="1"/>
</dbReference>
<organism evidence="4 5">
    <name type="scientific">Novipirellula rosea</name>
    <dbReference type="NCBI Taxonomy" id="1031540"/>
    <lineage>
        <taxon>Bacteria</taxon>
        <taxon>Pseudomonadati</taxon>
        <taxon>Planctomycetota</taxon>
        <taxon>Planctomycetia</taxon>
        <taxon>Pirellulales</taxon>
        <taxon>Pirellulaceae</taxon>
        <taxon>Novipirellula</taxon>
    </lineage>
</organism>
<feature type="short sequence motif" description="GXGXXG" evidence="2">
    <location>
        <begin position="13"/>
        <end position="18"/>
    </location>
</feature>
<dbReference type="InterPro" id="IPR016035">
    <property type="entry name" value="Acyl_Trfase/lysoPLipase"/>
</dbReference>
<feature type="active site" description="Proton acceptor" evidence="2">
    <location>
        <position position="176"/>
    </location>
</feature>
<dbReference type="Proteomes" id="UP001500840">
    <property type="component" value="Unassembled WGS sequence"/>
</dbReference>
<protein>
    <submittedName>
        <fullName evidence="4">CBASS cGAMP-activated phospholipase</fullName>
    </submittedName>
</protein>
<feature type="active site" description="Nucleophile" evidence="2">
    <location>
        <position position="47"/>
    </location>
</feature>
<gene>
    <name evidence="4" type="ORF">GCM10023156_02210</name>
</gene>
<dbReference type="RefSeq" id="WP_345318593.1">
    <property type="nucleotide sequence ID" value="NZ_BAABGA010000006.1"/>
</dbReference>
<evidence type="ECO:0000259" key="3">
    <source>
        <dbReference type="PROSITE" id="PS51635"/>
    </source>
</evidence>
<evidence type="ECO:0000256" key="2">
    <source>
        <dbReference type="PROSITE-ProRule" id="PRU01161"/>
    </source>
</evidence>
<evidence type="ECO:0000313" key="5">
    <source>
        <dbReference type="Proteomes" id="UP001500840"/>
    </source>
</evidence>
<feature type="domain" description="PNPLA" evidence="3">
    <location>
        <begin position="9"/>
        <end position="189"/>
    </location>
</feature>
<evidence type="ECO:0000256" key="1">
    <source>
        <dbReference type="ARBA" id="ARBA00023098"/>
    </source>
</evidence>
<dbReference type="InterPro" id="IPR047156">
    <property type="entry name" value="Teg/CotR/CapV-like"/>
</dbReference>
<keyword evidence="2" id="KW-0378">Hydrolase</keyword>
<comment type="caution">
    <text evidence="4">The sequence shown here is derived from an EMBL/GenBank/DDBJ whole genome shotgun (WGS) entry which is preliminary data.</text>
</comment>
<dbReference type="NCBIfam" id="NF041079">
    <property type="entry name" value="CBASS_lipase"/>
    <property type="match status" value="1"/>
</dbReference>
<dbReference type="InterPro" id="IPR002641">
    <property type="entry name" value="PNPLA_dom"/>
</dbReference>
<dbReference type="PANTHER" id="PTHR24138:SF10">
    <property type="entry name" value="PHOSPHOLIPASE A2"/>
    <property type="match status" value="1"/>
</dbReference>
<sequence length="313" mass="34804">MDEQRFQILSLDGGGIKGLFSAAVLAAIEEDLDIRIVDHFDLITGTSTGGIIALGLGIGMRPREIVEFYLSKGPKIFPSGFRVKWQHWLKNKFAQEPLKAALENCFKDKRLADCTKRIVIPSYNLGEDDVYIFRTPHAERLKRDWKVPLWKVALATSAAPTFFPCSRHVDSLRLIDGGVWANNPTMVGVVEAYGTLNIPLEAIHVFSVGTSDAVNHRHKKLNTGGLLSWAKTAADVIMRGQSIGVHNQASFLLGKERVERWNPQVASDEFSLDGVHKADDLVGKAAHVSRILMPRFQDKFVAHTAAEYEPLYS</sequence>
<dbReference type="SUPFAM" id="SSF52151">
    <property type="entry name" value="FabD/lysophospholipase-like"/>
    <property type="match status" value="1"/>
</dbReference>
<keyword evidence="2" id="KW-0442">Lipid degradation</keyword>
<feature type="short sequence motif" description="DGA/G" evidence="2">
    <location>
        <begin position="176"/>
        <end position="178"/>
    </location>
</feature>
<keyword evidence="5" id="KW-1185">Reference proteome</keyword>